<dbReference type="Pfam" id="PF11951">
    <property type="entry name" value="Fungal_trans_2"/>
    <property type="match status" value="1"/>
</dbReference>
<proteinExistence type="predicted"/>
<dbReference type="Proteomes" id="UP000034947">
    <property type="component" value="Unassembled WGS sequence"/>
</dbReference>
<dbReference type="EMBL" id="JYKN01002834">
    <property type="protein sequence ID" value="KKK14996.1"/>
    <property type="molecule type" value="Genomic_DNA"/>
</dbReference>
<feature type="compositionally biased region" description="Basic and acidic residues" evidence="1">
    <location>
        <begin position="160"/>
        <end position="172"/>
    </location>
</feature>
<dbReference type="VEuPathDB" id="FungiDB:P175DRAFT_0535390"/>
<gene>
    <name evidence="2" type="ORF">AOCH_003450</name>
</gene>
<feature type="region of interest" description="Disordered" evidence="1">
    <location>
        <begin position="546"/>
        <end position="568"/>
    </location>
</feature>
<evidence type="ECO:0000313" key="2">
    <source>
        <dbReference type="EMBL" id="KKK14996.1"/>
    </source>
</evidence>
<dbReference type="OrthoDB" id="4158087at2759"/>
<dbReference type="InterPro" id="IPR021858">
    <property type="entry name" value="Fun_TF"/>
</dbReference>
<dbReference type="PANTHER" id="PTHR37540">
    <property type="entry name" value="TRANSCRIPTION FACTOR (ACR-2), PUTATIVE-RELATED-RELATED"/>
    <property type="match status" value="1"/>
</dbReference>
<name>A0A0F8UVZ8_9EURO</name>
<reference evidence="2 3" key="1">
    <citation type="submission" date="2015-02" db="EMBL/GenBank/DDBJ databases">
        <title>Draft Genome Sequences of Two Closely-Related Aflatoxigenic Aspergillus Species Obtained from the Cote d'Ivoire.</title>
        <authorList>
            <person name="Moore G.G."/>
            <person name="Beltz S.B."/>
            <person name="Mack B.M."/>
        </authorList>
    </citation>
    <scope>NUCLEOTIDE SEQUENCE [LARGE SCALE GENOMIC DNA]</scope>
    <source>
        <strain evidence="2 3">SRRC1432</strain>
    </source>
</reference>
<feature type="compositionally biased region" description="Low complexity" evidence="1">
    <location>
        <begin position="551"/>
        <end position="567"/>
    </location>
</feature>
<feature type="region of interest" description="Disordered" evidence="1">
    <location>
        <begin position="1"/>
        <end position="78"/>
    </location>
</feature>
<feature type="region of interest" description="Disordered" evidence="1">
    <location>
        <begin position="160"/>
        <end position="190"/>
    </location>
</feature>
<dbReference type="AlphaFoldDB" id="A0A0F8UVZ8"/>
<protein>
    <recommendedName>
        <fullName evidence="4">Transcription factor domain-containing protein</fullName>
    </recommendedName>
</protein>
<sequence>MRRWEEADKDAGLSGWPDDTNVQPCTIEPRSSSAVPLLRQSSTSNHRRPNAATESSRDATTRPLKAVQQGSSSLPAQSSYQSKSFEFVLVTDNESRRQVRRHAMRQYMHQRRLDSIARLGAPRVPVSGWTTRTTPGSPTPLNPSVEKIDNVADEVTVKLEKGSPSSDEDRYTGDTGGKLPYAVRPKSQKVKREEDAALPLVVKPKYSNPRVFPEQRVFGDPFSTYPVPTSEGDQELIQHFVVTYPSMMYKFTSSAANNLNPMLDIFRKLALHEDLPFQAMLAIASKHRAAVEGKTESVQSLTHKMRTLRLINERIHMDSKGQDDGVIYAIATMAVIEKWSKDTSIERMHFRGLASMIRNRGGMKTMRASSPFLEKVLYWVDFSCASKAIVGTALPWTGTIPDTPPPGFDFINLTCTSASHITQRPQKTPKRSRTKCLELGLWLASTTTAPRHKSFTSGTKLHTILTLLPDHDRGIRDIRFIDEYTCMSCLFFLAVALYHCYSTSSSFDEYLHWLDNEIQSLSPFENPSITSILWLLLQNGGFPPASTVQENTNNSDSSSNSNSPTDSGARCWVVSRMVRIAKHLEWKRQGKIWDTLRQVLIDFILTQQDCALDSEHVDADAFYARERKRGSSRCYFWDEDELRREILDIQDYGSGGSSV</sequence>
<feature type="region of interest" description="Disordered" evidence="1">
    <location>
        <begin position="126"/>
        <end position="145"/>
    </location>
</feature>
<dbReference type="PANTHER" id="PTHR37540:SF10">
    <property type="entry name" value="SIGMA-70 REGION 2 FAMILY PROTEIN"/>
    <property type="match status" value="1"/>
</dbReference>
<keyword evidence="3" id="KW-1185">Reference proteome</keyword>
<comment type="caution">
    <text evidence="2">The sequence shown here is derived from an EMBL/GenBank/DDBJ whole genome shotgun (WGS) entry which is preliminary data.</text>
</comment>
<evidence type="ECO:0000256" key="1">
    <source>
        <dbReference type="SAM" id="MobiDB-lite"/>
    </source>
</evidence>
<feature type="compositionally biased region" description="Basic and acidic residues" evidence="1">
    <location>
        <begin position="1"/>
        <end position="11"/>
    </location>
</feature>
<evidence type="ECO:0008006" key="4">
    <source>
        <dbReference type="Google" id="ProtNLM"/>
    </source>
</evidence>
<accession>A0A0F8UVZ8</accession>
<feature type="compositionally biased region" description="Polar residues" evidence="1">
    <location>
        <begin position="20"/>
        <end position="44"/>
    </location>
</feature>
<evidence type="ECO:0000313" key="3">
    <source>
        <dbReference type="Proteomes" id="UP000034947"/>
    </source>
</evidence>
<feature type="compositionally biased region" description="Low complexity" evidence="1">
    <location>
        <begin position="68"/>
        <end position="78"/>
    </location>
</feature>
<organism evidence="2 3">
    <name type="scientific">Aspergillus ochraceoroseus</name>
    <dbReference type="NCBI Taxonomy" id="138278"/>
    <lineage>
        <taxon>Eukaryota</taxon>
        <taxon>Fungi</taxon>
        <taxon>Dikarya</taxon>
        <taxon>Ascomycota</taxon>
        <taxon>Pezizomycotina</taxon>
        <taxon>Eurotiomycetes</taxon>
        <taxon>Eurotiomycetidae</taxon>
        <taxon>Eurotiales</taxon>
        <taxon>Aspergillaceae</taxon>
        <taxon>Aspergillus</taxon>
        <taxon>Aspergillus subgen. Nidulantes</taxon>
    </lineage>
</organism>